<dbReference type="GO" id="GO:0006044">
    <property type="term" value="P:N-acetylglucosamine metabolic process"/>
    <property type="evidence" value="ECO:0007669"/>
    <property type="project" value="TreeGrafter"/>
</dbReference>
<dbReference type="Proteomes" id="UP000015100">
    <property type="component" value="Unassembled WGS sequence"/>
</dbReference>
<reference evidence="1 2" key="1">
    <citation type="journal article" date="2013" name="PLoS Genet.">
        <title>Genomic mechanisms accounting for the adaptation to parasitism in nematode-trapping fungi.</title>
        <authorList>
            <person name="Meerupati T."/>
            <person name="Andersson K.M."/>
            <person name="Friman E."/>
            <person name="Kumar D."/>
            <person name="Tunlid A."/>
            <person name="Ahren D."/>
        </authorList>
    </citation>
    <scope>NUCLEOTIDE SEQUENCE [LARGE SCALE GENOMIC DNA]</scope>
    <source>
        <strain evidence="1 2">CBS 200.50</strain>
    </source>
</reference>
<name>S8AT28_DACHA</name>
<evidence type="ECO:0000313" key="2">
    <source>
        <dbReference type="Proteomes" id="UP000015100"/>
    </source>
</evidence>
<proteinExistence type="predicted"/>
<sequence length="358" mass="42164">MGNPKVNVNSRNRRLGIGALAATFSLCFLSWASISHHERQFSVPLPNTPSRSEFLPVEDALKFCKNRRWDIWERRSKPRKVYDLVLINTEVDWLEVRLGQMYNQVDYFVILEANLTFQDTSKPLFVQENWSRFEKYHSKMIRHTLNMEGVKFGGTWDREKFSRNAMYDQVVPHLEGQQAVSTGDVILVSDVDEIPRPATLTALRNCVFPKKLALHSDMYYYGFQWRKRGDWGSPHATYYDGNHTVLPADLRSGADSHLFGAAWHCSYCFSTIDEFVKKLNSFSHTEYNRENYKDTQQILEHVRYGIDLYNRDGEKFDRVEDNFDIPEFLKENKERYLFMFDRDPEDANFIDLQEPTYP</sequence>
<dbReference type="InterPro" id="IPR006813">
    <property type="entry name" value="Glyco_trans_17"/>
</dbReference>
<keyword evidence="2" id="KW-1185">Reference proteome</keyword>
<dbReference type="PANTHER" id="PTHR12224:SF0">
    <property type="entry name" value="BETA-1,4-MANNOSYL-GLYCOPROTEIN 4-BETA-N-ACETYLGLUCOSAMINYLTRANSFERASE"/>
    <property type="match status" value="1"/>
</dbReference>
<dbReference type="STRING" id="1284197.S8AT28"/>
<reference evidence="2" key="2">
    <citation type="submission" date="2013-04" db="EMBL/GenBank/DDBJ databases">
        <title>Genomic mechanisms accounting for the adaptation to parasitism in nematode-trapping fungi.</title>
        <authorList>
            <person name="Ahren D.G."/>
        </authorList>
    </citation>
    <scope>NUCLEOTIDE SEQUENCE [LARGE SCALE GENOMIC DNA]</scope>
    <source>
        <strain evidence="2">CBS 200.50</strain>
    </source>
</reference>
<dbReference type="eggNOG" id="ENOG502QPVW">
    <property type="taxonomic scope" value="Eukaryota"/>
</dbReference>
<evidence type="ECO:0008006" key="3">
    <source>
        <dbReference type="Google" id="ProtNLM"/>
    </source>
</evidence>
<dbReference type="HOGENOM" id="CLU_038606_1_0_1"/>
<dbReference type="AlphaFoldDB" id="S8AT28"/>
<organism evidence="1 2">
    <name type="scientific">Dactylellina haptotyla (strain CBS 200.50)</name>
    <name type="common">Nematode-trapping fungus</name>
    <name type="synonym">Monacrosporium haptotylum</name>
    <dbReference type="NCBI Taxonomy" id="1284197"/>
    <lineage>
        <taxon>Eukaryota</taxon>
        <taxon>Fungi</taxon>
        <taxon>Dikarya</taxon>
        <taxon>Ascomycota</taxon>
        <taxon>Pezizomycotina</taxon>
        <taxon>Orbiliomycetes</taxon>
        <taxon>Orbiliales</taxon>
        <taxon>Orbiliaceae</taxon>
        <taxon>Dactylellina</taxon>
    </lineage>
</organism>
<dbReference type="EMBL" id="AQGS01000057">
    <property type="protein sequence ID" value="EPS44131.1"/>
    <property type="molecule type" value="Genomic_DNA"/>
</dbReference>
<dbReference type="OrthoDB" id="6474464at2759"/>
<comment type="caution">
    <text evidence="1">The sequence shown here is derived from an EMBL/GenBank/DDBJ whole genome shotgun (WGS) entry which is preliminary data.</text>
</comment>
<dbReference type="GO" id="GO:0016020">
    <property type="term" value="C:membrane"/>
    <property type="evidence" value="ECO:0007669"/>
    <property type="project" value="InterPro"/>
</dbReference>
<gene>
    <name evidence="1" type="ORF">H072_1884</name>
</gene>
<accession>S8AT28</accession>
<dbReference type="PANTHER" id="PTHR12224">
    <property type="entry name" value="BETA-1,4-MANNOSYL-GLYCOPROTEIN BETA-1,4-N-ACETYLGLUCOSAMINYL-TRANSFERASE"/>
    <property type="match status" value="1"/>
</dbReference>
<dbReference type="GO" id="GO:0003830">
    <property type="term" value="F:beta-1,4-mannosylglycoprotein 4-beta-N-acetylglucosaminyltransferase activity"/>
    <property type="evidence" value="ECO:0007669"/>
    <property type="project" value="InterPro"/>
</dbReference>
<dbReference type="OMA" id="RYHDKMI"/>
<protein>
    <recommendedName>
        <fullName evidence="3">Glycosyl transferase family 17 protein</fullName>
    </recommendedName>
</protein>
<evidence type="ECO:0000313" key="1">
    <source>
        <dbReference type="EMBL" id="EPS44131.1"/>
    </source>
</evidence>
<dbReference type="Pfam" id="PF04724">
    <property type="entry name" value="Glyco_transf_17"/>
    <property type="match status" value="1"/>
</dbReference>